<evidence type="ECO:0000256" key="3">
    <source>
        <dbReference type="ARBA" id="ARBA00022989"/>
    </source>
</evidence>
<organism evidence="6 7">
    <name type="scientific">Methylobacterium soli</name>
    <dbReference type="NCBI Taxonomy" id="553447"/>
    <lineage>
        <taxon>Bacteria</taxon>
        <taxon>Pseudomonadati</taxon>
        <taxon>Pseudomonadota</taxon>
        <taxon>Alphaproteobacteria</taxon>
        <taxon>Hyphomicrobiales</taxon>
        <taxon>Methylobacteriaceae</taxon>
        <taxon>Methylobacterium</taxon>
    </lineage>
</organism>
<evidence type="ECO:0000256" key="1">
    <source>
        <dbReference type="ARBA" id="ARBA00004370"/>
    </source>
</evidence>
<dbReference type="AlphaFoldDB" id="A0A6L3T1Y1"/>
<gene>
    <name evidence="6" type="ORF">F6X53_05760</name>
</gene>
<dbReference type="InterPro" id="IPR023352">
    <property type="entry name" value="MAPEG-like_dom_sf"/>
</dbReference>
<sequence>MTFPALTAFYAALLALIYLGLSGWVVAGRLSTDVLHGDGGDEGLEKRIRVQGNFGEYVPFALLLVALLEAGGGGATLVRTLLIVLLVARILHPFGMLAPKNSPRQYACRGGGILATFGVMGVAAAALLLRAA</sequence>
<accession>A0A6L3T1Y1</accession>
<dbReference type="Gene3D" id="1.20.120.550">
    <property type="entry name" value="Membrane associated eicosanoid/glutathione metabolism-like domain"/>
    <property type="match status" value="1"/>
</dbReference>
<dbReference type="OrthoDB" id="7619858at2"/>
<comment type="caution">
    <text evidence="6">The sequence shown here is derived from an EMBL/GenBank/DDBJ whole genome shotgun (WGS) entry which is preliminary data.</text>
</comment>
<reference evidence="6 7" key="1">
    <citation type="submission" date="2019-09" db="EMBL/GenBank/DDBJ databases">
        <title>YIM 48816 draft genome.</title>
        <authorList>
            <person name="Jiang L."/>
        </authorList>
    </citation>
    <scope>NUCLEOTIDE SEQUENCE [LARGE SCALE GENOMIC DNA]</scope>
    <source>
        <strain evidence="6 7">YIM 48816</strain>
    </source>
</reference>
<evidence type="ECO:0000313" key="7">
    <source>
        <dbReference type="Proteomes" id="UP000474159"/>
    </source>
</evidence>
<protein>
    <submittedName>
        <fullName evidence="6">Glutathione S-transferase</fullName>
    </submittedName>
</protein>
<dbReference type="PANTHER" id="PTHR35814">
    <property type="match status" value="1"/>
</dbReference>
<keyword evidence="4 5" id="KW-0472">Membrane</keyword>
<evidence type="ECO:0000313" key="6">
    <source>
        <dbReference type="EMBL" id="KAB1080678.1"/>
    </source>
</evidence>
<feature type="transmembrane region" description="Helical" evidence="5">
    <location>
        <begin position="6"/>
        <end position="27"/>
    </location>
</feature>
<evidence type="ECO:0000256" key="2">
    <source>
        <dbReference type="ARBA" id="ARBA00022692"/>
    </source>
</evidence>
<keyword evidence="3 5" id="KW-1133">Transmembrane helix</keyword>
<dbReference type="Pfam" id="PF01124">
    <property type="entry name" value="MAPEG"/>
    <property type="match status" value="1"/>
</dbReference>
<comment type="subcellular location">
    <subcellularLocation>
        <location evidence="1">Membrane</location>
    </subcellularLocation>
</comment>
<dbReference type="GO" id="GO:0016020">
    <property type="term" value="C:membrane"/>
    <property type="evidence" value="ECO:0007669"/>
    <property type="project" value="UniProtKB-SubCell"/>
</dbReference>
<evidence type="ECO:0000256" key="5">
    <source>
        <dbReference type="SAM" id="Phobius"/>
    </source>
</evidence>
<feature type="transmembrane region" description="Helical" evidence="5">
    <location>
        <begin position="110"/>
        <end position="129"/>
    </location>
</feature>
<name>A0A6L3T1Y1_9HYPH</name>
<keyword evidence="6" id="KW-0808">Transferase</keyword>
<keyword evidence="7" id="KW-1185">Reference proteome</keyword>
<proteinExistence type="predicted"/>
<dbReference type="GO" id="GO:0016740">
    <property type="term" value="F:transferase activity"/>
    <property type="evidence" value="ECO:0007669"/>
    <property type="project" value="UniProtKB-KW"/>
</dbReference>
<dbReference type="PANTHER" id="PTHR35814:SF1">
    <property type="entry name" value="GLUTATHIONE S-TRANSFERASE-RELATED"/>
    <property type="match status" value="1"/>
</dbReference>
<dbReference type="InterPro" id="IPR001129">
    <property type="entry name" value="Membr-assoc_MAPEG"/>
</dbReference>
<evidence type="ECO:0000256" key="4">
    <source>
        <dbReference type="ARBA" id="ARBA00023136"/>
    </source>
</evidence>
<dbReference type="EMBL" id="VZZK01000004">
    <property type="protein sequence ID" value="KAB1080678.1"/>
    <property type="molecule type" value="Genomic_DNA"/>
</dbReference>
<dbReference type="SUPFAM" id="SSF161084">
    <property type="entry name" value="MAPEG domain-like"/>
    <property type="match status" value="1"/>
</dbReference>
<keyword evidence="2 5" id="KW-0812">Transmembrane</keyword>
<dbReference type="RefSeq" id="WP_150998074.1">
    <property type="nucleotide sequence ID" value="NZ_BPQY01000753.1"/>
</dbReference>
<dbReference type="Proteomes" id="UP000474159">
    <property type="component" value="Unassembled WGS sequence"/>
</dbReference>